<dbReference type="Pfam" id="PF17127">
    <property type="entry name" value="DUF5106"/>
    <property type="match status" value="1"/>
</dbReference>
<protein>
    <submittedName>
        <fullName evidence="3">DUF5106 domain-containing protein</fullName>
    </submittedName>
</protein>
<proteinExistence type="predicted"/>
<evidence type="ECO:0000313" key="4">
    <source>
        <dbReference type="Proteomes" id="UP000823847"/>
    </source>
</evidence>
<feature type="chain" id="PRO_5039344832" evidence="1">
    <location>
        <begin position="24"/>
        <end position="313"/>
    </location>
</feature>
<evidence type="ECO:0000256" key="1">
    <source>
        <dbReference type="SAM" id="SignalP"/>
    </source>
</evidence>
<accession>A0A9D2BQJ0</accession>
<dbReference type="InterPro" id="IPR036249">
    <property type="entry name" value="Thioredoxin-like_sf"/>
</dbReference>
<comment type="caution">
    <text evidence="3">The sequence shown here is derived from an EMBL/GenBank/DDBJ whole genome shotgun (WGS) entry which is preliminary data.</text>
</comment>
<reference evidence="3" key="1">
    <citation type="journal article" date="2021" name="PeerJ">
        <title>Extensive microbial diversity within the chicken gut microbiome revealed by metagenomics and culture.</title>
        <authorList>
            <person name="Gilroy R."/>
            <person name="Ravi A."/>
            <person name="Getino M."/>
            <person name="Pursley I."/>
            <person name="Horton D.L."/>
            <person name="Alikhan N.F."/>
            <person name="Baker D."/>
            <person name="Gharbi K."/>
            <person name="Hall N."/>
            <person name="Watson M."/>
            <person name="Adriaenssens E.M."/>
            <person name="Foster-Nyarko E."/>
            <person name="Jarju S."/>
            <person name="Secka A."/>
            <person name="Antonio M."/>
            <person name="Oren A."/>
            <person name="Chaudhuri R.R."/>
            <person name="La Ragione R."/>
            <person name="Hildebrand F."/>
            <person name="Pallen M.J."/>
        </authorList>
    </citation>
    <scope>NUCLEOTIDE SEQUENCE</scope>
    <source>
        <strain evidence="3">ChiHecec2B26-12326</strain>
    </source>
</reference>
<dbReference type="Proteomes" id="UP000823847">
    <property type="component" value="Unassembled WGS sequence"/>
</dbReference>
<dbReference type="SUPFAM" id="SSF52833">
    <property type="entry name" value="Thioredoxin-like"/>
    <property type="match status" value="1"/>
</dbReference>
<sequence>MKYSLVFLLLSFLPAIHCLQAQQARQSRPASQAFQMITIPNTLTEPKERAIYLVEHYWDNFDFQDTSYIDKPETLEQALVDYLDLARYVPSDTMATSVTALMTQAERNGSLFRHLASLMEKYLYTPESALKNEELFIPVLRSVIRSPQMSEVDKIRPSHLLELVLKNRIGSTASDFQYISIEGQSGHLHGLESDYTLLLFYDPDCHDCQALIRQLSASFLIHRLSRDNRLKIVALYPNEDIEAWKAYGPLIPEEWINAYDSHQSILNEEIYDLKATPLLYLLDKEKKVLLKDATFQQIEDYLREAPQRQTSGA</sequence>
<feature type="domain" description="DUF5106" evidence="2">
    <location>
        <begin position="23"/>
        <end position="167"/>
    </location>
</feature>
<gene>
    <name evidence="3" type="ORF">H9848_06220</name>
</gene>
<evidence type="ECO:0000313" key="3">
    <source>
        <dbReference type="EMBL" id="HIX86186.1"/>
    </source>
</evidence>
<dbReference type="InterPro" id="IPR033395">
    <property type="entry name" value="DUF5106"/>
</dbReference>
<feature type="signal peptide" evidence="1">
    <location>
        <begin position="1"/>
        <end position="23"/>
    </location>
</feature>
<dbReference type="Gene3D" id="3.40.30.10">
    <property type="entry name" value="Glutaredoxin"/>
    <property type="match status" value="1"/>
</dbReference>
<organism evidence="3 4">
    <name type="scientific">Candidatus Parabacteroides intestinigallinarum</name>
    <dbReference type="NCBI Taxonomy" id="2838722"/>
    <lineage>
        <taxon>Bacteria</taxon>
        <taxon>Pseudomonadati</taxon>
        <taxon>Bacteroidota</taxon>
        <taxon>Bacteroidia</taxon>
        <taxon>Bacteroidales</taxon>
        <taxon>Tannerellaceae</taxon>
        <taxon>Parabacteroides</taxon>
    </lineage>
</organism>
<reference evidence="3" key="2">
    <citation type="submission" date="2021-04" db="EMBL/GenBank/DDBJ databases">
        <authorList>
            <person name="Gilroy R."/>
        </authorList>
    </citation>
    <scope>NUCLEOTIDE SEQUENCE</scope>
    <source>
        <strain evidence="3">ChiHecec2B26-12326</strain>
    </source>
</reference>
<dbReference type="EMBL" id="DXEN01000046">
    <property type="protein sequence ID" value="HIX86186.1"/>
    <property type="molecule type" value="Genomic_DNA"/>
</dbReference>
<evidence type="ECO:0000259" key="2">
    <source>
        <dbReference type="Pfam" id="PF17127"/>
    </source>
</evidence>
<dbReference type="AlphaFoldDB" id="A0A9D2BQJ0"/>
<keyword evidence="1" id="KW-0732">Signal</keyword>
<name>A0A9D2BQJ0_9BACT</name>